<proteinExistence type="inferred from homology"/>
<dbReference type="InterPro" id="IPR003593">
    <property type="entry name" value="AAA+_ATPase"/>
</dbReference>
<evidence type="ECO:0000256" key="5">
    <source>
        <dbReference type="ARBA" id="ARBA00022906"/>
    </source>
</evidence>
<dbReference type="PANTHER" id="PTHR42734:SF5">
    <property type="entry name" value="IRON TRANSPORT SYSTEM ATP-BINDING PROTEIN HI_0361-RELATED"/>
    <property type="match status" value="1"/>
</dbReference>
<dbReference type="Proteomes" id="UP000295122">
    <property type="component" value="Unassembled WGS sequence"/>
</dbReference>
<keyword evidence="5" id="KW-0864">Zinc transport</keyword>
<keyword evidence="2" id="KW-0813">Transport</keyword>
<dbReference type="GO" id="GO:0006829">
    <property type="term" value="P:zinc ion transport"/>
    <property type="evidence" value="ECO:0007669"/>
    <property type="project" value="UniProtKB-KW"/>
</dbReference>
<organism evidence="8 9">
    <name type="scientific">Enterovirga rhinocerotis</name>
    <dbReference type="NCBI Taxonomy" id="1339210"/>
    <lineage>
        <taxon>Bacteria</taxon>
        <taxon>Pseudomonadati</taxon>
        <taxon>Pseudomonadota</taxon>
        <taxon>Alphaproteobacteria</taxon>
        <taxon>Hyphomicrobiales</taxon>
        <taxon>Methylobacteriaceae</taxon>
        <taxon>Enterovirga</taxon>
    </lineage>
</organism>
<accession>A0A4R7C3G6</accession>
<dbReference type="InterPro" id="IPR003439">
    <property type="entry name" value="ABC_transporter-like_ATP-bd"/>
</dbReference>
<dbReference type="SMART" id="SM00382">
    <property type="entry name" value="AAA"/>
    <property type="match status" value="1"/>
</dbReference>
<evidence type="ECO:0000256" key="4">
    <source>
        <dbReference type="ARBA" id="ARBA00022840"/>
    </source>
</evidence>
<dbReference type="GO" id="GO:0016887">
    <property type="term" value="F:ATP hydrolysis activity"/>
    <property type="evidence" value="ECO:0007669"/>
    <property type="project" value="InterPro"/>
</dbReference>
<feature type="domain" description="ABC transporter" evidence="7">
    <location>
        <begin position="15"/>
        <end position="250"/>
    </location>
</feature>
<keyword evidence="9" id="KW-1185">Reference proteome</keyword>
<dbReference type="EMBL" id="SNZR01000011">
    <property type="protein sequence ID" value="TDR93030.1"/>
    <property type="molecule type" value="Genomic_DNA"/>
</dbReference>
<evidence type="ECO:0000256" key="2">
    <source>
        <dbReference type="ARBA" id="ARBA00022448"/>
    </source>
</evidence>
<dbReference type="InterPro" id="IPR050153">
    <property type="entry name" value="Metal_Ion_Import_ABC"/>
</dbReference>
<evidence type="ECO:0000259" key="7">
    <source>
        <dbReference type="PROSITE" id="PS50893"/>
    </source>
</evidence>
<keyword evidence="6" id="KW-0406">Ion transport</keyword>
<dbReference type="GO" id="GO:0005524">
    <property type="term" value="F:ATP binding"/>
    <property type="evidence" value="ECO:0007669"/>
    <property type="project" value="UniProtKB-KW"/>
</dbReference>
<dbReference type="SUPFAM" id="SSF52540">
    <property type="entry name" value="P-loop containing nucleoside triphosphate hydrolases"/>
    <property type="match status" value="1"/>
</dbReference>
<comment type="caution">
    <text evidence="8">The sequence shown here is derived from an EMBL/GenBank/DDBJ whole genome shotgun (WGS) entry which is preliminary data.</text>
</comment>
<name>A0A4R7C3G6_9HYPH</name>
<dbReference type="AlphaFoldDB" id="A0A4R7C3G6"/>
<evidence type="ECO:0000313" key="8">
    <source>
        <dbReference type="EMBL" id="TDR93030.1"/>
    </source>
</evidence>
<comment type="similarity">
    <text evidence="1">Belongs to the ABC transporter superfamily.</text>
</comment>
<evidence type="ECO:0000256" key="6">
    <source>
        <dbReference type="ARBA" id="ARBA00023065"/>
    </source>
</evidence>
<evidence type="ECO:0000256" key="3">
    <source>
        <dbReference type="ARBA" id="ARBA00022741"/>
    </source>
</evidence>
<reference evidence="8 9" key="1">
    <citation type="submission" date="2019-03" db="EMBL/GenBank/DDBJ databases">
        <title>Genomic Encyclopedia of Type Strains, Phase IV (KMG-IV): sequencing the most valuable type-strain genomes for metagenomic binning, comparative biology and taxonomic classification.</title>
        <authorList>
            <person name="Goeker M."/>
        </authorList>
    </citation>
    <scope>NUCLEOTIDE SEQUENCE [LARGE SCALE GENOMIC DNA]</scope>
    <source>
        <strain evidence="8 9">DSM 25903</strain>
    </source>
</reference>
<evidence type="ECO:0000313" key="9">
    <source>
        <dbReference type="Proteomes" id="UP000295122"/>
    </source>
</evidence>
<sequence>MAIDAAARLGPAPSIEVHDLSVAYPDGHVALSEVTLRLDAGRICGLVGPNGSGKSTLFKAIMGFVRPVRGEVRIGGQDVRAAQKANAVAYVPQSEEVDWTFPVSVRDVVMMGRQGRMGFLRRPSPADRAVVGQSLDRVGMAAFGERQIGELSGGQRKRVFLARALAQEAGIILLDEPFTGVDQTTEEEIIGLLRGLREAGHLLLVSTHDLAAVPDFCDDVVLLSGTVIAAGPTADAFTPANLARAFGRPPPGLASLAAPKDVPGTLREVPRSARLAETAC</sequence>
<dbReference type="PROSITE" id="PS00211">
    <property type="entry name" value="ABC_TRANSPORTER_1"/>
    <property type="match status" value="1"/>
</dbReference>
<dbReference type="Gene3D" id="3.40.50.300">
    <property type="entry name" value="P-loop containing nucleotide triphosphate hydrolases"/>
    <property type="match status" value="1"/>
</dbReference>
<keyword evidence="4 8" id="KW-0067">ATP-binding</keyword>
<dbReference type="InterPro" id="IPR017871">
    <property type="entry name" value="ABC_transporter-like_CS"/>
</dbReference>
<dbReference type="Pfam" id="PF00005">
    <property type="entry name" value="ABC_tran"/>
    <property type="match status" value="1"/>
</dbReference>
<keyword evidence="5" id="KW-0862">Zinc</keyword>
<keyword evidence="3" id="KW-0547">Nucleotide-binding</keyword>
<dbReference type="InterPro" id="IPR027417">
    <property type="entry name" value="P-loop_NTPase"/>
</dbReference>
<gene>
    <name evidence="8" type="ORF">EV668_0278</name>
</gene>
<dbReference type="CDD" id="cd03235">
    <property type="entry name" value="ABC_Metallic_Cations"/>
    <property type="match status" value="1"/>
</dbReference>
<dbReference type="PROSITE" id="PS50893">
    <property type="entry name" value="ABC_TRANSPORTER_2"/>
    <property type="match status" value="1"/>
</dbReference>
<evidence type="ECO:0000256" key="1">
    <source>
        <dbReference type="ARBA" id="ARBA00005417"/>
    </source>
</evidence>
<protein>
    <submittedName>
        <fullName evidence="8">Manganese/iron transport system ATP-binding protein</fullName>
    </submittedName>
</protein>
<dbReference type="PANTHER" id="PTHR42734">
    <property type="entry name" value="METAL TRANSPORT SYSTEM ATP-BINDING PROTEIN TM_0124-RELATED"/>
    <property type="match status" value="1"/>
</dbReference>